<dbReference type="PANTHER" id="PTHR43667">
    <property type="entry name" value="CYCLOPROPANE-FATTY-ACYL-PHOSPHOLIPID SYNTHASE"/>
    <property type="match status" value="1"/>
</dbReference>
<dbReference type="CDD" id="cd02440">
    <property type="entry name" value="AdoMet_MTases"/>
    <property type="match status" value="1"/>
</dbReference>
<dbReference type="PANTHER" id="PTHR43667:SF2">
    <property type="entry name" value="FATTY ACID C-METHYL TRANSFERASE"/>
    <property type="match status" value="1"/>
</dbReference>
<dbReference type="EMBL" id="DXDD01000131">
    <property type="protein sequence ID" value="HIY61098.1"/>
    <property type="molecule type" value="Genomic_DNA"/>
</dbReference>
<protein>
    <submittedName>
        <fullName evidence="2">Class I SAM-dependent methyltransferase</fullName>
    </submittedName>
</protein>
<dbReference type="InterPro" id="IPR050723">
    <property type="entry name" value="CFA/CMAS"/>
</dbReference>
<organism evidence="2 3">
    <name type="scientific">Candidatus Eisenbergiella pullistercoris</name>
    <dbReference type="NCBI Taxonomy" id="2838555"/>
    <lineage>
        <taxon>Bacteria</taxon>
        <taxon>Bacillati</taxon>
        <taxon>Bacillota</taxon>
        <taxon>Clostridia</taxon>
        <taxon>Lachnospirales</taxon>
        <taxon>Lachnospiraceae</taxon>
        <taxon>Eisenbergiella</taxon>
    </lineage>
</organism>
<comment type="caution">
    <text evidence="2">The sequence shown here is derived from an EMBL/GenBank/DDBJ whole genome shotgun (WGS) entry which is preliminary data.</text>
</comment>
<dbReference type="GO" id="GO:0008168">
    <property type="term" value="F:methyltransferase activity"/>
    <property type="evidence" value="ECO:0007669"/>
    <property type="project" value="UniProtKB-KW"/>
</dbReference>
<evidence type="ECO:0000259" key="1">
    <source>
        <dbReference type="Pfam" id="PF13649"/>
    </source>
</evidence>
<accession>A0A9D1YRJ6</accession>
<keyword evidence="2" id="KW-0808">Transferase</keyword>
<proteinExistence type="predicted"/>
<evidence type="ECO:0000313" key="2">
    <source>
        <dbReference type="EMBL" id="HIY61098.1"/>
    </source>
</evidence>
<evidence type="ECO:0000313" key="3">
    <source>
        <dbReference type="Proteomes" id="UP000824007"/>
    </source>
</evidence>
<name>A0A9D1YRJ6_9FIRM</name>
<reference evidence="2" key="2">
    <citation type="submission" date="2021-04" db="EMBL/GenBank/DDBJ databases">
        <authorList>
            <person name="Gilroy R."/>
        </authorList>
    </citation>
    <scope>NUCLEOTIDE SEQUENCE</scope>
    <source>
        <strain evidence="2">ChiSxjej3B15-24422</strain>
    </source>
</reference>
<dbReference type="SUPFAM" id="SSF53335">
    <property type="entry name" value="S-adenosyl-L-methionine-dependent methyltransferases"/>
    <property type="match status" value="1"/>
</dbReference>
<gene>
    <name evidence="2" type="ORF">H9831_10550</name>
</gene>
<dbReference type="GO" id="GO:0032259">
    <property type="term" value="P:methylation"/>
    <property type="evidence" value="ECO:0007669"/>
    <property type="project" value="UniProtKB-KW"/>
</dbReference>
<sequence>MRQTEKKKNRLEQIREAERFSHTQAYKQEELFSGEGWLKKPVKTVTDLIPYFQEYAKIRVLDLGCGVGRTCIPFIQAFRGKCMADGVDILDIAIELLKRNCRKYGIEDQVSGHVCPLEEYPIPRESYDLILAVSALEHVDSTKTFFRKLLEIREGIIPGGIFC</sequence>
<dbReference type="Pfam" id="PF13649">
    <property type="entry name" value="Methyltransf_25"/>
    <property type="match status" value="1"/>
</dbReference>
<dbReference type="InterPro" id="IPR041698">
    <property type="entry name" value="Methyltransf_25"/>
</dbReference>
<keyword evidence="2" id="KW-0489">Methyltransferase</keyword>
<feature type="domain" description="Methyltransferase" evidence="1">
    <location>
        <begin position="60"/>
        <end position="150"/>
    </location>
</feature>
<dbReference type="Gene3D" id="3.40.50.150">
    <property type="entry name" value="Vaccinia Virus protein VP39"/>
    <property type="match status" value="1"/>
</dbReference>
<reference evidence="2" key="1">
    <citation type="journal article" date="2021" name="PeerJ">
        <title>Extensive microbial diversity within the chicken gut microbiome revealed by metagenomics and culture.</title>
        <authorList>
            <person name="Gilroy R."/>
            <person name="Ravi A."/>
            <person name="Getino M."/>
            <person name="Pursley I."/>
            <person name="Horton D.L."/>
            <person name="Alikhan N.F."/>
            <person name="Baker D."/>
            <person name="Gharbi K."/>
            <person name="Hall N."/>
            <person name="Watson M."/>
            <person name="Adriaenssens E.M."/>
            <person name="Foster-Nyarko E."/>
            <person name="Jarju S."/>
            <person name="Secka A."/>
            <person name="Antonio M."/>
            <person name="Oren A."/>
            <person name="Chaudhuri R.R."/>
            <person name="La Ragione R."/>
            <person name="Hildebrand F."/>
            <person name="Pallen M.J."/>
        </authorList>
    </citation>
    <scope>NUCLEOTIDE SEQUENCE</scope>
    <source>
        <strain evidence="2">ChiSxjej3B15-24422</strain>
    </source>
</reference>
<dbReference type="AlphaFoldDB" id="A0A9D1YRJ6"/>
<dbReference type="Proteomes" id="UP000824007">
    <property type="component" value="Unassembled WGS sequence"/>
</dbReference>
<dbReference type="InterPro" id="IPR029063">
    <property type="entry name" value="SAM-dependent_MTases_sf"/>
</dbReference>